<dbReference type="GO" id="GO:0003677">
    <property type="term" value="F:DNA binding"/>
    <property type="evidence" value="ECO:0007669"/>
    <property type="project" value="UniProtKB-KW"/>
</dbReference>
<protein>
    <submittedName>
        <fullName evidence="5">Heavy metal-responsive transcriptional regulator</fullName>
    </submittedName>
</protein>
<name>A0A8I1D8Q8_RHOER</name>
<dbReference type="Pfam" id="PF13411">
    <property type="entry name" value="MerR_1"/>
    <property type="match status" value="1"/>
</dbReference>
<keyword evidence="1" id="KW-0805">Transcription regulation</keyword>
<keyword evidence="3" id="KW-0804">Transcription</keyword>
<dbReference type="Proteomes" id="UP000627573">
    <property type="component" value="Unassembled WGS sequence"/>
</dbReference>
<evidence type="ECO:0000259" key="4">
    <source>
        <dbReference type="PROSITE" id="PS50937"/>
    </source>
</evidence>
<dbReference type="EMBL" id="JAECSB010000102">
    <property type="protein sequence ID" value="MBH5147720.1"/>
    <property type="molecule type" value="Genomic_DNA"/>
</dbReference>
<evidence type="ECO:0000256" key="2">
    <source>
        <dbReference type="ARBA" id="ARBA00023125"/>
    </source>
</evidence>
<dbReference type="PROSITE" id="PS00552">
    <property type="entry name" value="HTH_MERR_1"/>
    <property type="match status" value="1"/>
</dbReference>
<keyword evidence="6" id="KW-1185">Reference proteome</keyword>
<dbReference type="CDD" id="cd04770">
    <property type="entry name" value="HTH_HMRTR"/>
    <property type="match status" value="1"/>
</dbReference>
<accession>A0A8I1D8Q8</accession>
<sequence>MDIPVRWKVKDLVKIGELAARSGVAPKTLRFYEDSGVIPIPVRKSNGYRDYGPESLARLRFVRSAQSAGLTLREIREILTTHDRGAAPCEQVVEMLSEHLSQVRGKIRELATLETNLVALLGRAEGGIPQEADDAGVCWILESESQEVVAES</sequence>
<feature type="domain" description="HTH merR-type" evidence="4">
    <location>
        <begin position="12"/>
        <end position="81"/>
    </location>
</feature>
<dbReference type="SMART" id="SM00422">
    <property type="entry name" value="HTH_MERR"/>
    <property type="match status" value="1"/>
</dbReference>
<keyword evidence="2" id="KW-0238">DNA-binding</keyword>
<dbReference type="GO" id="GO:0003700">
    <property type="term" value="F:DNA-binding transcription factor activity"/>
    <property type="evidence" value="ECO:0007669"/>
    <property type="project" value="InterPro"/>
</dbReference>
<gene>
    <name evidence="5" type="ORF">I3517_34500</name>
</gene>
<evidence type="ECO:0000256" key="1">
    <source>
        <dbReference type="ARBA" id="ARBA00023015"/>
    </source>
</evidence>
<dbReference type="InterPro" id="IPR009061">
    <property type="entry name" value="DNA-bd_dom_put_sf"/>
</dbReference>
<evidence type="ECO:0000256" key="3">
    <source>
        <dbReference type="ARBA" id="ARBA00023163"/>
    </source>
</evidence>
<dbReference type="AlphaFoldDB" id="A0A8I1D8Q8"/>
<proteinExistence type="predicted"/>
<dbReference type="InterPro" id="IPR000551">
    <property type="entry name" value="MerR-type_HTH_dom"/>
</dbReference>
<dbReference type="PANTHER" id="PTHR30204:SF94">
    <property type="entry name" value="HEAVY METAL-DEPENDENT TRANSCRIPTIONAL REGULATOR HI_0293-RELATED"/>
    <property type="match status" value="1"/>
</dbReference>
<dbReference type="Gene3D" id="1.10.1660.10">
    <property type="match status" value="1"/>
</dbReference>
<dbReference type="InterPro" id="IPR047057">
    <property type="entry name" value="MerR_fam"/>
</dbReference>
<dbReference type="PRINTS" id="PR00040">
    <property type="entry name" value="HTHMERR"/>
</dbReference>
<evidence type="ECO:0000313" key="6">
    <source>
        <dbReference type="Proteomes" id="UP000627573"/>
    </source>
</evidence>
<evidence type="ECO:0000313" key="5">
    <source>
        <dbReference type="EMBL" id="MBH5147720.1"/>
    </source>
</evidence>
<organism evidence="5 6">
    <name type="scientific">Rhodococcus erythropolis</name>
    <name type="common">Arthrobacter picolinophilus</name>
    <dbReference type="NCBI Taxonomy" id="1833"/>
    <lineage>
        <taxon>Bacteria</taxon>
        <taxon>Bacillati</taxon>
        <taxon>Actinomycetota</taxon>
        <taxon>Actinomycetes</taxon>
        <taxon>Mycobacteriales</taxon>
        <taxon>Nocardiaceae</taxon>
        <taxon>Rhodococcus</taxon>
        <taxon>Rhodococcus erythropolis group</taxon>
    </lineage>
</organism>
<dbReference type="PANTHER" id="PTHR30204">
    <property type="entry name" value="REDOX-CYCLING DRUG-SENSING TRANSCRIPTIONAL ACTIVATOR SOXR"/>
    <property type="match status" value="1"/>
</dbReference>
<comment type="caution">
    <text evidence="5">The sequence shown here is derived from an EMBL/GenBank/DDBJ whole genome shotgun (WGS) entry which is preliminary data.</text>
</comment>
<reference evidence="5 6" key="1">
    <citation type="submission" date="2020-12" db="EMBL/GenBank/DDBJ databases">
        <title>Draft genome sequence of furan degrading bacterial strain FUR100.</title>
        <authorList>
            <person name="Woiski C."/>
        </authorList>
    </citation>
    <scope>NUCLEOTIDE SEQUENCE [LARGE SCALE GENOMIC DNA]</scope>
    <source>
        <strain evidence="5 6">FUR100</strain>
    </source>
</reference>
<dbReference type="SUPFAM" id="SSF46955">
    <property type="entry name" value="Putative DNA-binding domain"/>
    <property type="match status" value="1"/>
</dbReference>
<dbReference type="PROSITE" id="PS50937">
    <property type="entry name" value="HTH_MERR_2"/>
    <property type="match status" value="1"/>
</dbReference>